<dbReference type="InterPro" id="IPR046373">
    <property type="entry name" value="Acyl-CoA_Oxase/DH_mid-dom_sf"/>
</dbReference>
<evidence type="ECO:0000259" key="7">
    <source>
        <dbReference type="Pfam" id="PF02770"/>
    </source>
</evidence>
<dbReference type="InterPro" id="IPR006091">
    <property type="entry name" value="Acyl-CoA_Oxase/DH_mid-dom"/>
</dbReference>
<dbReference type="OrthoDB" id="9770681at2"/>
<keyword evidence="4" id="KW-0274">FAD</keyword>
<evidence type="ECO:0000313" key="10">
    <source>
        <dbReference type="Proteomes" id="UP000054683"/>
    </source>
</evidence>
<comment type="cofactor">
    <cofactor evidence="1">
        <name>FAD</name>
        <dbReference type="ChEBI" id="CHEBI:57692"/>
    </cofactor>
</comment>
<keyword evidence="3" id="KW-0285">Flavoprotein</keyword>
<evidence type="ECO:0000259" key="6">
    <source>
        <dbReference type="Pfam" id="PF00441"/>
    </source>
</evidence>
<dbReference type="Pfam" id="PF02770">
    <property type="entry name" value="Acyl-CoA_dh_M"/>
    <property type="match status" value="1"/>
</dbReference>
<organism evidence="9 10">
    <name type="scientific">Caballeronia udeis</name>
    <dbReference type="NCBI Taxonomy" id="1232866"/>
    <lineage>
        <taxon>Bacteria</taxon>
        <taxon>Pseudomonadati</taxon>
        <taxon>Pseudomonadota</taxon>
        <taxon>Betaproteobacteria</taxon>
        <taxon>Burkholderiales</taxon>
        <taxon>Burkholderiaceae</taxon>
        <taxon>Caballeronia</taxon>
    </lineage>
</organism>
<dbReference type="Gene3D" id="1.20.140.10">
    <property type="entry name" value="Butyryl-CoA Dehydrogenase, subunit A, domain 3"/>
    <property type="match status" value="1"/>
</dbReference>
<dbReference type="SUPFAM" id="SSF47203">
    <property type="entry name" value="Acyl-CoA dehydrogenase C-terminal domain-like"/>
    <property type="match status" value="1"/>
</dbReference>
<dbReference type="EMBL" id="FCOK02000018">
    <property type="protein sequence ID" value="SAL34567.1"/>
    <property type="molecule type" value="Genomic_DNA"/>
</dbReference>
<dbReference type="GO" id="GO:0005886">
    <property type="term" value="C:plasma membrane"/>
    <property type="evidence" value="ECO:0007669"/>
    <property type="project" value="TreeGrafter"/>
</dbReference>
<proteinExistence type="inferred from homology"/>
<dbReference type="FunFam" id="2.40.110.10:FF:000011">
    <property type="entry name" value="Acyl-CoA dehydrogenase FadE34"/>
    <property type="match status" value="1"/>
</dbReference>
<reference evidence="9 10" key="1">
    <citation type="submission" date="2016-01" db="EMBL/GenBank/DDBJ databases">
        <authorList>
            <person name="Oliw E.H."/>
        </authorList>
    </citation>
    <scope>NUCLEOTIDE SEQUENCE [LARGE SCALE GENOMIC DNA]</scope>
    <source>
        <strain evidence="9">LMG 27134</strain>
    </source>
</reference>
<dbReference type="Gene3D" id="2.40.110.10">
    <property type="entry name" value="Butyryl-CoA Dehydrogenase, subunit A, domain 2"/>
    <property type="match status" value="1"/>
</dbReference>
<dbReference type="InterPro" id="IPR013786">
    <property type="entry name" value="AcylCoA_DH/ox_N"/>
</dbReference>
<feature type="domain" description="Acyl-CoA dehydrogenase/oxidase C-terminal" evidence="6">
    <location>
        <begin position="236"/>
        <end position="388"/>
    </location>
</feature>
<dbReference type="Pfam" id="PF00441">
    <property type="entry name" value="Acyl-CoA_dh_1"/>
    <property type="match status" value="1"/>
</dbReference>
<keyword evidence="5" id="KW-0560">Oxidoreductase</keyword>
<evidence type="ECO:0000256" key="4">
    <source>
        <dbReference type="ARBA" id="ARBA00022827"/>
    </source>
</evidence>
<dbReference type="RefSeq" id="WP_062086153.1">
    <property type="nucleotide sequence ID" value="NZ_FCOK02000018.1"/>
</dbReference>
<dbReference type="Gene3D" id="1.10.540.10">
    <property type="entry name" value="Acyl-CoA dehydrogenase/oxidase, N-terminal domain"/>
    <property type="match status" value="1"/>
</dbReference>
<dbReference type="GO" id="GO:0050660">
    <property type="term" value="F:flavin adenine dinucleotide binding"/>
    <property type="evidence" value="ECO:0007669"/>
    <property type="project" value="InterPro"/>
</dbReference>
<dbReference type="InterPro" id="IPR037069">
    <property type="entry name" value="AcylCoA_DH/ox_N_sf"/>
</dbReference>
<dbReference type="SUPFAM" id="SSF56645">
    <property type="entry name" value="Acyl-CoA dehydrogenase NM domain-like"/>
    <property type="match status" value="1"/>
</dbReference>
<evidence type="ECO:0000256" key="2">
    <source>
        <dbReference type="ARBA" id="ARBA00009347"/>
    </source>
</evidence>
<dbReference type="Proteomes" id="UP000054683">
    <property type="component" value="Unassembled WGS sequence"/>
</dbReference>
<evidence type="ECO:0000313" key="9">
    <source>
        <dbReference type="EMBL" id="SAL34567.1"/>
    </source>
</evidence>
<protein>
    <submittedName>
        <fullName evidence="9">Acyl-CoA dehydrogenase domain-containing protein</fullName>
    </submittedName>
</protein>
<evidence type="ECO:0000256" key="3">
    <source>
        <dbReference type="ARBA" id="ARBA00022630"/>
    </source>
</evidence>
<evidence type="ECO:0000259" key="8">
    <source>
        <dbReference type="Pfam" id="PF02771"/>
    </source>
</evidence>
<comment type="similarity">
    <text evidence="2">Belongs to the acyl-CoA dehydrogenase family.</text>
</comment>
<accession>A0A158GRR3</accession>
<dbReference type="InterPro" id="IPR036250">
    <property type="entry name" value="AcylCo_DH-like_C"/>
</dbReference>
<dbReference type="InterPro" id="IPR009100">
    <property type="entry name" value="AcylCoA_DH/oxidase_NM_dom_sf"/>
</dbReference>
<dbReference type="PANTHER" id="PTHR43292:SF4">
    <property type="entry name" value="ACYL-COA DEHYDROGENASE FADE34"/>
    <property type="match status" value="1"/>
</dbReference>
<gene>
    <name evidence="9" type="ORF">AWB69_03176</name>
</gene>
<dbReference type="InterPro" id="IPR052161">
    <property type="entry name" value="Mycobact_Acyl-CoA_DH"/>
</dbReference>
<sequence length="411" mass="45327">MDFDDKPAEALFRAEVRAFLEQHAVRKSDTHARLSQGAPDAEMVRRAREWQAVKAEHGFASIQLPKKWGGREGKPIEQVIYNQEESHFDVPRGVFEVTLGMCIPTLLSYAAQPALERHVKPALKGEEIWCQLFSEPSAGSDLAALRTRATRDGEEWTVSGQKIWTSHANIADFGLLLARTNPKIPKHAGLTAFYIDMRSPGIEVRPIKRISGDHSFNEVFFDDVRIPDTQRLGAVGEGWSVALTTLSHERLAIAETGGPTFADIFRLCSQAEIGAKLPIDNQAVRERLAEWYVQTEGVKYTRYRVMTALSRGQKPGPEASIAKAVNARKLQEIVAFALEAMGPAAVVSDPTLALHGGLFQEACLYAPGKRIAGGTDEILRNIIAERVLGLPGDLRVDRNVPFDEIPTSGSR</sequence>
<feature type="domain" description="Acyl-CoA oxidase/dehydrogenase middle" evidence="7">
    <location>
        <begin position="130"/>
        <end position="224"/>
    </location>
</feature>
<feature type="domain" description="Acyl-CoA dehydrogenase/oxidase N-terminal" evidence="8">
    <location>
        <begin position="8"/>
        <end position="126"/>
    </location>
</feature>
<name>A0A158GRR3_9BURK</name>
<dbReference type="GO" id="GO:0016627">
    <property type="term" value="F:oxidoreductase activity, acting on the CH-CH group of donors"/>
    <property type="evidence" value="ECO:0007669"/>
    <property type="project" value="InterPro"/>
</dbReference>
<dbReference type="PANTHER" id="PTHR43292">
    <property type="entry name" value="ACYL-COA DEHYDROGENASE"/>
    <property type="match status" value="1"/>
</dbReference>
<evidence type="ECO:0000256" key="1">
    <source>
        <dbReference type="ARBA" id="ARBA00001974"/>
    </source>
</evidence>
<evidence type="ECO:0000256" key="5">
    <source>
        <dbReference type="ARBA" id="ARBA00023002"/>
    </source>
</evidence>
<dbReference type="AlphaFoldDB" id="A0A158GRR3"/>
<dbReference type="Pfam" id="PF02771">
    <property type="entry name" value="Acyl-CoA_dh_N"/>
    <property type="match status" value="1"/>
</dbReference>
<dbReference type="InterPro" id="IPR009075">
    <property type="entry name" value="AcylCo_DH/oxidase_C"/>
</dbReference>